<organism evidence="2 3">
    <name type="scientific">Fusarium venenatum</name>
    <dbReference type="NCBI Taxonomy" id="56646"/>
    <lineage>
        <taxon>Eukaryota</taxon>
        <taxon>Fungi</taxon>
        <taxon>Dikarya</taxon>
        <taxon>Ascomycota</taxon>
        <taxon>Pezizomycotina</taxon>
        <taxon>Sordariomycetes</taxon>
        <taxon>Hypocreomycetidae</taxon>
        <taxon>Hypocreales</taxon>
        <taxon>Nectriaceae</taxon>
        <taxon>Fusarium</taxon>
    </lineage>
</organism>
<dbReference type="GO" id="GO:0004674">
    <property type="term" value="F:protein serine/threonine kinase activity"/>
    <property type="evidence" value="ECO:0007669"/>
    <property type="project" value="TreeGrafter"/>
</dbReference>
<evidence type="ECO:0000259" key="1">
    <source>
        <dbReference type="PROSITE" id="PS50011"/>
    </source>
</evidence>
<keyword evidence="3" id="KW-1185">Reference proteome</keyword>
<feature type="domain" description="Protein kinase" evidence="1">
    <location>
        <begin position="166"/>
        <end position="369"/>
    </location>
</feature>
<reference evidence="3" key="1">
    <citation type="submission" date="2014-10" db="EMBL/GenBank/DDBJ databases">
        <authorList>
            <person name="King R."/>
        </authorList>
    </citation>
    <scope>NUCLEOTIDE SEQUENCE [LARGE SCALE GENOMIC DNA]</scope>
    <source>
        <strain evidence="3">A3/5</strain>
    </source>
</reference>
<name>A0A2L2TLM5_9HYPO</name>
<protein>
    <recommendedName>
        <fullName evidence="1">Protein kinase domain-containing protein</fullName>
    </recommendedName>
</protein>
<dbReference type="PANTHER" id="PTHR44167:SF24">
    <property type="entry name" value="SERINE_THREONINE-PROTEIN KINASE CHK2"/>
    <property type="match status" value="1"/>
</dbReference>
<proteinExistence type="predicted"/>
<dbReference type="EMBL" id="LN649230">
    <property type="protein sequence ID" value="CEI61290.1"/>
    <property type="molecule type" value="Genomic_DNA"/>
</dbReference>
<dbReference type="SUPFAM" id="SSF56112">
    <property type="entry name" value="Protein kinase-like (PK-like)"/>
    <property type="match status" value="1"/>
</dbReference>
<accession>A0A2L2TLM5</accession>
<dbReference type="SMART" id="SM00220">
    <property type="entry name" value="S_TKc"/>
    <property type="match status" value="1"/>
</dbReference>
<dbReference type="STRING" id="56646.A0A2L2TLM5"/>
<dbReference type="GO" id="GO:0044773">
    <property type="term" value="P:mitotic DNA damage checkpoint signaling"/>
    <property type="evidence" value="ECO:0007669"/>
    <property type="project" value="TreeGrafter"/>
</dbReference>
<dbReference type="GO" id="GO:0005524">
    <property type="term" value="F:ATP binding"/>
    <property type="evidence" value="ECO:0007669"/>
    <property type="project" value="InterPro"/>
</dbReference>
<dbReference type="InterPro" id="IPR011009">
    <property type="entry name" value="Kinase-like_dom_sf"/>
</dbReference>
<dbReference type="Pfam" id="PF00069">
    <property type="entry name" value="Pkinase"/>
    <property type="match status" value="1"/>
</dbReference>
<dbReference type="Gene3D" id="1.10.510.10">
    <property type="entry name" value="Transferase(Phosphotransferase) domain 1"/>
    <property type="match status" value="1"/>
</dbReference>
<dbReference type="GO" id="GO:0005634">
    <property type="term" value="C:nucleus"/>
    <property type="evidence" value="ECO:0007669"/>
    <property type="project" value="TreeGrafter"/>
</dbReference>
<dbReference type="Proteomes" id="UP000245910">
    <property type="component" value="Chromosome II"/>
</dbReference>
<evidence type="ECO:0000313" key="2">
    <source>
        <dbReference type="EMBL" id="CEI61290.1"/>
    </source>
</evidence>
<dbReference type="InterPro" id="IPR000719">
    <property type="entry name" value="Prot_kinase_dom"/>
</dbReference>
<sequence length="369" mass="41877">MPHQQQTASTGNTKIPPALHFQNQITNTAQPSSSSIFYDTTACPQAICAMASSQYCRTGPVLLTLTPLNTASTNVQEDFRNRRFCKRPDRHAPSNEIYITFNPHRGEGIYPSTIGRTGHIMLRKAFPANIQCAFEIHKDTGEVMLVDKSPNQTCYVRYTTKVSREILDFRDFGAMGQSTCRLGQRNGIDALTGHLVVIKTVIDAEPGRYRLEGESRKELTTELNHPYMMGFFQVEIMGDYFYLVMELQDGNVYELTHIEGFVDARGLFQLGENVGRPLIHQMLQALDYLSLNEIIHRDVEPKNILYRRIDKHTYHYRLAGFIYDKQGRVQPDWISVLEAMAANDPKDRVSAGDVLAEMFRGMGRVTNAE</sequence>
<dbReference type="AlphaFoldDB" id="A0A2L2TLM5"/>
<evidence type="ECO:0000313" key="3">
    <source>
        <dbReference type="Proteomes" id="UP000245910"/>
    </source>
</evidence>
<dbReference type="PANTHER" id="PTHR44167">
    <property type="entry name" value="OVARIAN-SPECIFIC SERINE/THREONINE-PROTEIN KINASE LOK-RELATED"/>
    <property type="match status" value="1"/>
</dbReference>
<dbReference type="PROSITE" id="PS50011">
    <property type="entry name" value="PROTEIN_KINASE_DOM"/>
    <property type="match status" value="1"/>
</dbReference>